<dbReference type="PANTHER" id="PTHR34236:SF1">
    <property type="entry name" value="DIMETHYL SULFOXIDE REDUCTASE TRANSCRIPTIONAL ACTIVATOR"/>
    <property type="match status" value="1"/>
</dbReference>
<keyword evidence="6" id="KW-1185">Reference proteome</keyword>
<dbReference type="Gene3D" id="1.10.10.10">
    <property type="entry name" value="Winged helix-like DNA-binding domain superfamily/Winged helix DNA-binding domain"/>
    <property type="match status" value="1"/>
</dbReference>
<organism evidence="5 6">
    <name type="scientific">Natronosalvus hydrolyticus</name>
    <dbReference type="NCBI Taxonomy" id="2979988"/>
    <lineage>
        <taxon>Archaea</taxon>
        <taxon>Methanobacteriati</taxon>
        <taxon>Methanobacteriota</taxon>
        <taxon>Stenosarchaea group</taxon>
        <taxon>Halobacteria</taxon>
        <taxon>Halobacteriales</taxon>
        <taxon>Natrialbaceae</taxon>
        <taxon>Natronosalvus</taxon>
    </lineage>
</organism>
<evidence type="ECO:0000259" key="3">
    <source>
        <dbReference type="Pfam" id="PF04967"/>
    </source>
</evidence>
<dbReference type="Pfam" id="PF04967">
    <property type="entry name" value="HTH_10"/>
    <property type="match status" value="1"/>
</dbReference>
<evidence type="ECO:0000313" key="5">
    <source>
        <dbReference type="EMBL" id="MCU4750813.1"/>
    </source>
</evidence>
<dbReference type="Pfam" id="PF24278">
    <property type="entry name" value="HVO_0513_N"/>
    <property type="match status" value="1"/>
</dbReference>
<dbReference type="InterPro" id="IPR056493">
    <property type="entry name" value="HVO_0513_N"/>
</dbReference>
<dbReference type="AlphaFoldDB" id="A0AAP2Z613"/>
<dbReference type="RefSeq" id="WP_342805951.1">
    <property type="nucleotide sequence ID" value="NZ_JAOPJZ010000001.1"/>
</dbReference>
<gene>
    <name evidence="5" type="ORF">OB919_02260</name>
</gene>
<keyword evidence="1" id="KW-0805">Transcription regulation</keyword>
<dbReference type="EMBL" id="JAOPJZ010000001">
    <property type="protein sequence ID" value="MCU4750813.1"/>
    <property type="molecule type" value="Genomic_DNA"/>
</dbReference>
<name>A0AAP2Z613_9EURY</name>
<feature type="domain" description="HTH bat-type" evidence="3">
    <location>
        <begin position="167"/>
        <end position="216"/>
    </location>
</feature>
<feature type="domain" description="HVO-0513-like N-terminal" evidence="4">
    <location>
        <begin position="16"/>
        <end position="156"/>
    </location>
</feature>
<evidence type="ECO:0000256" key="2">
    <source>
        <dbReference type="ARBA" id="ARBA00023163"/>
    </source>
</evidence>
<protein>
    <submittedName>
        <fullName evidence="5">Helix-turn-helix domain-containing protein</fullName>
    </submittedName>
</protein>
<reference evidence="5 6" key="1">
    <citation type="submission" date="2022-09" db="EMBL/GenBank/DDBJ databases">
        <title>Enrichment on poylsaccharides allowed isolation of novel metabolic and taxonomic groups of Haloarchaea.</title>
        <authorList>
            <person name="Sorokin D.Y."/>
            <person name="Elcheninov A.G."/>
            <person name="Khizhniak T.V."/>
            <person name="Kolganova T.V."/>
            <person name="Kublanov I.V."/>
        </authorList>
    </citation>
    <scope>NUCLEOTIDE SEQUENCE [LARGE SCALE GENOMIC DNA]</scope>
    <source>
        <strain evidence="5 6">AArc-curdl1</strain>
    </source>
</reference>
<keyword evidence="2" id="KW-0804">Transcription</keyword>
<dbReference type="InterPro" id="IPR007050">
    <property type="entry name" value="HTH_bacterioopsin"/>
</dbReference>
<evidence type="ECO:0000259" key="4">
    <source>
        <dbReference type="Pfam" id="PF24278"/>
    </source>
</evidence>
<evidence type="ECO:0000313" key="6">
    <source>
        <dbReference type="Proteomes" id="UP001321047"/>
    </source>
</evidence>
<accession>A0AAP2Z613</accession>
<sequence length="228" mass="25289">MRYATVTLTWKTGSIHPLDELFANIDDVSIESIRYVSPIRDGEYIELLTFRGDPDRVRKRLADSSHALEYGVSGDEGGQRGVAYVTCRNVGLVADLLAILRDHDIVLDWPIRYQDGTAHGVRGLELTVIGTGDGIQQATATLPEEITLEVQRLGEYDLSPRRFDAGLTERQQEVFDVANRLGYYEIPRETTQAEVAATLDIATGTVGEHLRHIEVKFASAHAHNGSSR</sequence>
<dbReference type="InterPro" id="IPR036388">
    <property type="entry name" value="WH-like_DNA-bd_sf"/>
</dbReference>
<dbReference type="Proteomes" id="UP001321047">
    <property type="component" value="Unassembled WGS sequence"/>
</dbReference>
<evidence type="ECO:0000256" key="1">
    <source>
        <dbReference type="ARBA" id="ARBA00023015"/>
    </source>
</evidence>
<proteinExistence type="predicted"/>
<dbReference type="PANTHER" id="PTHR34236">
    <property type="entry name" value="DIMETHYL SULFOXIDE REDUCTASE TRANSCRIPTIONAL ACTIVATOR"/>
    <property type="match status" value="1"/>
</dbReference>
<comment type="caution">
    <text evidence="5">The sequence shown here is derived from an EMBL/GenBank/DDBJ whole genome shotgun (WGS) entry which is preliminary data.</text>
</comment>